<gene>
    <name evidence="2" type="ORF">ABVK25_000246</name>
</gene>
<keyword evidence="3" id="KW-1185">Reference proteome</keyword>
<feature type="compositionally biased region" description="Low complexity" evidence="1">
    <location>
        <begin position="124"/>
        <end position="143"/>
    </location>
</feature>
<feature type="compositionally biased region" description="Basic and acidic residues" evidence="1">
    <location>
        <begin position="262"/>
        <end position="283"/>
    </location>
</feature>
<feature type="compositionally biased region" description="Polar residues" evidence="1">
    <location>
        <begin position="76"/>
        <end position="85"/>
    </location>
</feature>
<feature type="region of interest" description="Disordered" evidence="1">
    <location>
        <begin position="188"/>
        <end position="226"/>
    </location>
</feature>
<dbReference type="Proteomes" id="UP001590951">
    <property type="component" value="Unassembled WGS sequence"/>
</dbReference>
<dbReference type="EMBL" id="JBHFEH010000001">
    <property type="protein sequence ID" value="KAL2058954.1"/>
    <property type="molecule type" value="Genomic_DNA"/>
</dbReference>
<sequence>MTQNSYDSHSLKQRHPYGNGHHQGQGSFHNLRPRSPFAYPTRLKRPGYGPSSPAFSDLNRPLTSQSSGLHRDPNTRAGSTSSAYNMNKAPSPWQQGFNRSDPMLRHYPPTQSAITPRVKTPPQLSTRPSTPKPSSSLRSVASSSHLRVVNDGWGHDQSPPSSPMFYDYTEAFEEPDLYHRESMKNGILAEQTQSDTRTDDCFDEGESPEEASPAELPGSESPGEAILQDQDAPLNQSLFNFNRHTATWMQAPRQDLSDVPELPEREMQADQSTHDPSQDEQHQSDWGLGSEHPEHTTSTTAESLRRMLLSSEGHL</sequence>
<reference evidence="2 3" key="1">
    <citation type="submission" date="2024-09" db="EMBL/GenBank/DDBJ databases">
        <title>Rethinking Asexuality: The Enigmatic Case of Functional Sexual Genes in Lepraria (Stereocaulaceae).</title>
        <authorList>
            <person name="Doellman M."/>
            <person name="Sun Y."/>
            <person name="Barcenas-Pena A."/>
            <person name="Lumbsch H.T."/>
            <person name="Grewe F."/>
        </authorList>
    </citation>
    <scope>NUCLEOTIDE SEQUENCE [LARGE SCALE GENOMIC DNA]</scope>
    <source>
        <strain evidence="2 3">Grewe 0041</strain>
    </source>
</reference>
<feature type="region of interest" description="Disordered" evidence="1">
    <location>
        <begin position="260"/>
        <end position="315"/>
    </location>
</feature>
<name>A0ABR4BQ55_9LECA</name>
<evidence type="ECO:0000313" key="2">
    <source>
        <dbReference type="EMBL" id="KAL2058954.1"/>
    </source>
</evidence>
<organism evidence="2 3">
    <name type="scientific">Lepraria finkii</name>
    <dbReference type="NCBI Taxonomy" id="1340010"/>
    <lineage>
        <taxon>Eukaryota</taxon>
        <taxon>Fungi</taxon>
        <taxon>Dikarya</taxon>
        <taxon>Ascomycota</taxon>
        <taxon>Pezizomycotina</taxon>
        <taxon>Lecanoromycetes</taxon>
        <taxon>OSLEUM clade</taxon>
        <taxon>Lecanoromycetidae</taxon>
        <taxon>Lecanorales</taxon>
        <taxon>Lecanorineae</taxon>
        <taxon>Stereocaulaceae</taxon>
        <taxon>Lepraria</taxon>
    </lineage>
</organism>
<comment type="caution">
    <text evidence="2">The sequence shown here is derived from an EMBL/GenBank/DDBJ whole genome shotgun (WGS) entry which is preliminary data.</text>
</comment>
<evidence type="ECO:0000256" key="1">
    <source>
        <dbReference type="SAM" id="MobiDB-lite"/>
    </source>
</evidence>
<proteinExistence type="predicted"/>
<accession>A0ABR4BQ55</accession>
<protein>
    <submittedName>
        <fullName evidence="2">Uncharacterized protein</fullName>
    </submittedName>
</protein>
<evidence type="ECO:0000313" key="3">
    <source>
        <dbReference type="Proteomes" id="UP001590951"/>
    </source>
</evidence>
<feature type="region of interest" description="Disordered" evidence="1">
    <location>
        <begin position="1"/>
        <end position="143"/>
    </location>
</feature>
<feature type="compositionally biased region" description="Low complexity" evidence="1">
    <location>
        <begin position="210"/>
        <end position="224"/>
    </location>
</feature>